<keyword evidence="3" id="KW-1185">Reference proteome</keyword>
<evidence type="ECO:0000256" key="1">
    <source>
        <dbReference type="SAM" id="Phobius"/>
    </source>
</evidence>
<organism evidence="2 3">
    <name type="scientific">Flectobacillus roseus</name>
    <dbReference type="NCBI Taxonomy" id="502259"/>
    <lineage>
        <taxon>Bacteria</taxon>
        <taxon>Pseudomonadati</taxon>
        <taxon>Bacteroidota</taxon>
        <taxon>Cytophagia</taxon>
        <taxon>Cytophagales</taxon>
        <taxon>Flectobacillaceae</taxon>
        <taxon>Flectobacillus</taxon>
    </lineage>
</organism>
<sequence>MQTLITNDAIVFGLLIGIIAFTFYTSSIQSSFWQKFYQIIPSILVCYFLPGLLNSFHIISGEESKLYAVASKFLLPACLVYFTISIDFQALKKLGPKALIVFLAGSLGVMVGGPVSLWVVKTIWPEVLVGEVWRGLATIAGSWIGGSANQTALKEVFQPSPEVFSQAIAVDVITAELWLAVLLFGVARSAKLDKWLGADTSAVEEVKQKMEAEAAHQQSSLSVKDLMLVLFVGFGTTALAHACADIIVPFIETHYPDLKKFSLTSSSFWVISLVTLFGLALSQTKARQIERMGASQFGSLFLYILIATIGMQMNVISALDKPQLFLIGLIWMFFHASFTLLAAYLVKAPFFFTAVGSQANVGGAASASVVAAAFHPSLASVGVLLAILGYALGTYCGYLTGLMMQWVNNLVI</sequence>
<dbReference type="PANTHER" id="PTHR34289:SF8">
    <property type="entry name" value="DUF819 DOMAIN-CONTAINING PROTEIN"/>
    <property type="match status" value="1"/>
</dbReference>
<keyword evidence="1" id="KW-0472">Membrane</keyword>
<feature type="transmembrane region" description="Helical" evidence="1">
    <location>
        <begin position="36"/>
        <end position="60"/>
    </location>
</feature>
<feature type="transmembrane region" description="Helical" evidence="1">
    <location>
        <begin position="98"/>
        <end position="120"/>
    </location>
</feature>
<feature type="transmembrane region" description="Helical" evidence="1">
    <location>
        <begin position="263"/>
        <end position="280"/>
    </location>
</feature>
<dbReference type="InterPro" id="IPR008537">
    <property type="entry name" value="DUF819"/>
</dbReference>
<evidence type="ECO:0000313" key="2">
    <source>
        <dbReference type="EMBL" id="MDI9857580.1"/>
    </source>
</evidence>
<reference evidence="2 3" key="1">
    <citation type="submission" date="2023-05" db="EMBL/GenBank/DDBJ databases">
        <title>Novel species of genus Flectobacillus isolated from stream in China.</title>
        <authorList>
            <person name="Lu H."/>
        </authorList>
    </citation>
    <scope>NUCLEOTIDE SEQUENCE [LARGE SCALE GENOMIC DNA]</scope>
    <source>
        <strain evidence="2 3">KCTC 42575</strain>
    </source>
</reference>
<dbReference type="Proteomes" id="UP001236507">
    <property type="component" value="Unassembled WGS sequence"/>
</dbReference>
<comment type="caution">
    <text evidence="2">The sequence shown here is derived from an EMBL/GenBank/DDBJ whole genome shotgun (WGS) entry which is preliminary data.</text>
</comment>
<feature type="transmembrane region" description="Helical" evidence="1">
    <location>
        <begin position="163"/>
        <end position="186"/>
    </location>
</feature>
<dbReference type="Pfam" id="PF05684">
    <property type="entry name" value="DUF819"/>
    <property type="match status" value="1"/>
</dbReference>
<gene>
    <name evidence="2" type="ORF">QM524_00030</name>
</gene>
<proteinExistence type="predicted"/>
<feature type="transmembrane region" description="Helical" evidence="1">
    <location>
        <begin position="300"/>
        <end position="319"/>
    </location>
</feature>
<evidence type="ECO:0000313" key="3">
    <source>
        <dbReference type="Proteomes" id="UP001236507"/>
    </source>
</evidence>
<dbReference type="EMBL" id="JASHIF010000001">
    <property type="protein sequence ID" value="MDI9857580.1"/>
    <property type="molecule type" value="Genomic_DNA"/>
</dbReference>
<feature type="transmembrane region" description="Helical" evidence="1">
    <location>
        <begin position="226"/>
        <end position="251"/>
    </location>
</feature>
<name>A0ABT6Y1Y8_9BACT</name>
<feature type="transmembrane region" description="Helical" evidence="1">
    <location>
        <begin position="66"/>
        <end position="86"/>
    </location>
</feature>
<dbReference type="RefSeq" id="WP_283342929.1">
    <property type="nucleotide sequence ID" value="NZ_JASHIF010000001.1"/>
</dbReference>
<feature type="transmembrane region" description="Helical" evidence="1">
    <location>
        <begin position="325"/>
        <end position="346"/>
    </location>
</feature>
<feature type="transmembrane region" description="Helical" evidence="1">
    <location>
        <begin position="381"/>
        <end position="400"/>
    </location>
</feature>
<feature type="transmembrane region" description="Helical" evidence="1">
    <location>
        <begin position="358"/>
        <end position="375"/>
    </location>
</feature>
<dbReference type="PANTHER" id="PTHR34289">
    <property type="entry name" value="PROTEIN, PUTATIVE (DUF819)-RELATED"/>
    <property type="match status" value="1"/>
</dbReference>
<feature type="transmembrane region" description="Helical" evidence="1">
    <location>
        <begin position="6"/>
        <end position="24"/>
    </location>
</feature>
<keyword evidence="1" id="KW-1133">Transmembrane helix</keyword>
<keyword evidence="1" id="KW-0812">Transmembrane</keyword>
<accession>A0ABT6Y1Y8</accession>
<protein>
    <submittedName>
        <fullName evidence="2">DUF819 family protein</fullName>
    </submittedName>
</protein>